<reference evidence="1 2" key="1">
    <citation type="submission" date="2019-05" db="EMBL/GenBank/DDBJ databases">
        <title>Another draft genome of Portunus trituberculatus and its Hox gene families provides insights of decapod evolution.</title>
        <authorList>
            <person name="Jeong J.-H."/>
            <person name="Song I."/>
            <person name="Kim S."/>
            <person name="Choi T."/>
            <person name="Kim D."/>
            <person name="Ryu S."/>
            <person name="Kim W."/>
        </authorList>
    </citation>
    <scope>NUCLEOTIDE SEQUENCE [LARGE SCALE GENOMIC DNA]</scope>
    <source>
        <tissue evidence="1">Muscle</tissue>
    </source>
</reference>
<sequence>MLCPFAYQVACPRPFHGLPPMFFRPLGAQSQPTPLHPTKPTVLCQRDARTSPPLEVCASPLRLASPLLE</sequence>
<name>A0A5B7HWP4_PORTR</name>
<proteinExistence type="predicted"/>
<evidence type="ECO:0000313" key="1">
    <source>
        <dbReference type="EMBL" id="MPC73647.1"/>
    </source>
</evidence>
<evidence type="ECO:0000313" key="2">
    <source>
        <dbReference type="Proteomes" id="UP000324222"/>
    </source>
</evidence>
<protein>
    <submittedName>
        <fullName evidence="1">Uncharacterized protein</fullName>
    </submittedName>
</protein>
<accession>A0A5B7HWP4</accession>
<dbReference type="Proteomes" id="UP000324222">
    <property type="component" value="Unassembled WGS sequence"/>
</dbReference>
<organism evidence="1 2">
    <name type="scientific">Portunus trituberculatus</name>
    <name type="common">Swimming crab</name>
    <name type="synonym">Neptunus trituberculatus</name>
    <dbReference type="NCBI Taxonomy" id="210409"/>
    <lineage>
        <taxon>Eukaryota</taxon>
        <taxon>Metazoa</taxon>
        <taxon>Ecdysozoa</taxon>
        <taxon>Arthropoda</taxon>
        <taxon>Crustacea</taxon>
        <taxon>Multicrustacea</taxon>
        <taxon>Malacostraca</taxon>
        <taxon>Eumalacostraca</taxon>
        <taxon>Eucarida</taxon>
        <taxon>Decapoda</taxon>
        <taxon>Pleocyemata</taxon>
        <taxon>Brachyura</taxon>
        <taxon>Eubrachyura</taxon>
        <taxon>Portunoidea</taxon>
        <taxon>Portunidae</taxon>
        <taxon>Portuninae</taxon>
        <taxon>Portunus</taxon>
    </lineage>
</organism>
<gene>
    <name evidence="1" type="ORF">E2C01_067983</name>
</gene>
<dbReference type="AlphaFoldDB" id="A0A5B7HWP4"/>
<keyword evidence="2" id="KW-1185">Reference proteome</keyword>
<comment type="caution">
    <text evidence="1">The sequence shown here is derived from an EMBL/GenBank/DDBJ whole genome shotgun (WGS) entry which is preliminary data.</text>
</comment>
<dbReference type="EMBL" id="VSRR010037223">
    <property type="protein sequence ID" value="MPC73647.1"/>
    <property type="molecule type" value="Genomic_DNA"/>
</dbReference>